<accession>A0A951UA28</accession>
<dbReference type="InterPro" id="IPR006638">
    <property type="entry name" value="Elp3/MiaA/NifB-like_rSAM"/>
</dbReference>
<dbReference type="SFLD" id="SFLDF00324">
    <property type="entry name" value="bacteriocin_maturation"/>
    <property type="match status" value="1"/>
</dbReference>
<keyword evidence="4" id="KW-0408">Iron</keyword>
<dbReference type="AlphaFoldDB" id="A0A951UA28"/>
<reference evidence="8" key="2">
    <citation type="journal article" date="2022" name="Microbiol. Resour. Announc.">
        <title>Metagenome Sequencing to Explore Phylogenomics of Terrestrial Cyanobacteria.</title>
        <authorList>
            <person name="Ward R.D."/>
            <person name="Stajich J.E."/>
            <person name="Johansen J.R."/>
            <person name="Huntemann M."/>
            <person name="Clum A."/>
            <person name="Foster B."/>
            <person name="Foster B."/>
            <person name="Roux S."/>
            <person name="Palaniappan K."/>
            <person name="Varghese N."/>
            <person name="Mukherjee S."/>
            <person name="Reddy T.B.K."/>
            <person name="Daum C."/>
            <person name="Copeland A."/>
            <person name="Chen I.A."/>
            <person name="Ivanova N.N."/>
            <person name="Kyrpides N.C."/>
            <person name="Shapiro N."/>
            <person name="Eloe-Fadrosh E.A."/>
            <person name="Pietrasiak N."/>
        </authorList>
    </citation>
    <scope>NUCLEOTIDE SEQUENCE</scope>
    <source>
        <strain evidence="8">CPER-KK1</strain>
    </source>
</reference>
<dbReference type="EMBL" id="JAHHIF010000020">
    <property type="protein sequence ID" value="MBW4546058.1"/>
    <property type="molecule type" value="Genomic_DNA"/>
</dbReference>
<dbReference type="InterPro" id="IPR023404">
    <property type="entry name" value="rSAM_horseshoe"/>
</dbReference>
<dbReference type="InterPro" id="IPR023984">
    <property type="entry name" value="rSAM_ocin_1"/>
</dbReference>
<dbReference type="SFLD" id="SFLDS00029">
    <property type="entry name" value="Radical_SAM"/>
    <property type="match status" value="1"/>
</dbReference>
<feature type="domain" description="Radical SAM core" evidence="7">
    <location>
        <begin position="278"/>
        <end position="488"/>
    </location>
</feature>
<organism evidence="8 9">
    <name type="scientific">Symplocastrum torsivum CPER-KK1</name>
    <dbReference type="NCBI Taxonomy" id="450513"/>
    <lineage>
        <taxon>Bacteria</taxon>
        <taxon>Bacillati</taxon>
        <taxon>Cyanobacteriota</taxon>
        <taxon>Cyanophyceae</taxon>
        <taxon>Oscillatoriophycideae</taxon>
        <taxon>Oscillatoriales</taxon>
        <taxon>Microcoleaceae</taxon>
        <taxon>Symplocastrum</taxon>
    </lineage>
</organism>
<gene>
    <name evidence="8" type="ORF">KME25_16655</name>
</gene>
<evidence type="ECO:0000313" key="9">
    <source>
        <dbReference type="Proteomes" id="UP000753908"/>
    </source>
</evidence>
<evidence type="ECO:0000259" key="7">
    <source>
        <dbReference type="PROSITE" id="PS51918"/>
    </source>
</evidence>
<evidence type="ECO:0000256" key="3">
    <source>
        <dbReference type="ARBA" id="ARBA00022723"/>
    </source>
</evidence>
<dbReference type="GO" id="GO:0003824">
    <property type="term" value="F:catalytic activity"/>
    <property type="evidence" value="ECO:0007669"/>
    <property type="project" value="InterPro"/>
</dbReference>
<evidence type="ECO:0000256" key="2">
    <source>
        <dbReference type="ARBA" id="ARBA00022691"/>
    </source>
</evidence>
<dbReference type="GO" id="GO:0051536">
    <property type="term" value="F:iron-sulfur cluster binding"/>
    <property type="evidence" value="ECO:0007669"/>
    <property type="project" value="UniProtKB-KW"/>
</dbReference>
<dbReference type="GO" id="GO:0046872">
    <property type="term" value="F:metal ion binding"/>
    <property type="evidence" value="ECO:0007669"/>
    <property type="project" value="UniProtKB-KW"/>
</dbReference>
<dbReference type="GO" id="GO:0005829">
    <property type="term" value="C:cytosol"/>
    <property type="evidence" value="ECO:0007669"/>
    <property type="project" value="TreeGrafter"/>
</dbReference>
<comment type="cofactor">
    <cofactor evidence="1">
        <name>[4Fe-4S] cluster</name>
        <dbReference type="ChEBI" id="CHEBI:49883"/>
    </cofactor>
</comment>
<comment type="caution">
    <text evidence="8">The sequence shown here is derived from an EMBL/GenBank/DDBJ whole genome shotgun (WGS) entry which is preliminary data.</text>
</comment>
<dbReference type="GO" id="GO:0031419">
    <property type="term" value="F:cobalamin binding"/>
    <property type="evidence" value="ECO:0007669"/>
    <property type="project" value="InterPro"/>
</dbReference>
<proteinExistence type="predicted"/>
<evidence type="ECO:0000256" key="4">
    <source>
        <dbReference type="ARBA" id="ARBA00023004"/>
    </source>
</evidence>
<evidence type="ECO:0000259" key="6">
    <source>
        <dbReference type="PROSITE" id="PS51332"/>
    </source>
</evidence>
<protein>
    <submittedName>
        <fullName evidence="8">RiPP maturation radical SAM C-methyltransferase</fullName>
    </submittedName>
</protein>
<keyword evidence="2" id="KW-0949">S-adenosyl-L-methionine</keyword>
<dbReference type="InterPro" id="IPR006158">
    <property type="entry name" value="Cobalamin-bd"/>
</dbReference>
<reference evidence="8" key="1">
    <citation type="submission" date="2021-05" db="EMBL/GenBank/DDBJ databases">
        <authorList>
            <person name="Pietrasiak N."/>
            <person name="Ward R."/>
            <person name="Stajich J.E."/>
            <person name="Kurbessoian T."/>
        </authorList>
    </citation>
    <scope>NUCLEOTIDE SEQUENCE</scope>
    <source>
        <strain evidence="8">CPER-KK1</strain>
    </source>
</reference>
<dbReference type="InterPro" id="IPR051198">
    <property type="entry name" value="BchE-like"/>
</dbReference>
<dbReference type="InterPro" id="IPR007197">
    <property type="entry name" value="rSAM"/>
</dbReference>
<dbReference type="SMART" id="SM00729">
    <property type="entry name" value="Elp3"/>
    <property type="match status" value="1"/>
</dbReference>
<dbReference type="PANTHER" id="PTHR43409:SF7">
    <property type="entry name" value="BLL1977 PROTEIN"/>
    <property type="match status" value="1"/>
</dbReference>
<dbReference type="PROSITE" id="PS51332">
    <property type="entry name" value="B12_BINDING"/>
    <property type="match status" value="1"/>
</dbReference>
<keyword evidence="3" id="KW-0479">Metal-binding</keyword>
<evidence type="ECO:0000256" key="5">
    <source>
        <dbReference type="ARBA" id="ARBA00023014"/>
    </source>
</evidence>
<dbReference type="Pfam" id="PF04055">
    <property type="entry name" value="Radical_SAM"/>
    <property type="match status" value="1"/>
</dbReference>
<dbReference type="Gene3D" id="3.40.50.280">
    <property type="entry name" value="Cobalamin-binding domain"/>
    <property type="match status" value="1"/>
</dbReference>
<evidence type="ECO:0000256" key="1">
    <source>
        <dbReference type="ARBA" id="ARBA00001966"/>
    </source>
</evidence>
<dbReference type="NCBIfam" id="TIGR03975">
    <property type="entry name" value="rSAM_ocin_1"/>
    <property type="match status" value="1"/>
</dbReference>
<dbReference type="Gene3D" id="3.80.30.20">
    <property type="entry name" value="tm_1862 like domain"/>
    <property type="match status" value="1"/>
</dbReference>
<feature type="domain" description="B12-binding" evidence="6">
    <location>
        <begin position="74"/>
        <end position="226"/>
    </location>
</feature>
<dbReference type="PROSITE" id="PS51918">
    <property type="entry name" value="RADICAL_SAM"/>
    <property type="match status" value="1"/>
</dbReference>
<dbReference type="PANTHER" id="PTHR43409">
    <property type="entry name" value="ANAEROBIC MAGNESIUM-PROTOPORPHYRIN IX MONOMETHYL ESTER CYCLASE-RELATED"/>
    <property type="match status" value="1"/>
</dbReference>
<sequence>MTVHQHPKADVVFINMPFGPLLPSIGLGLLKASLAPLNISTKVCYFTLRFAQEVGGSFYTEITDGRNVSICDLVGEWIFAEALFDSTPDNVENFIEDVLRGRSSAHKEAYPQIKPLSDSFIQEILQARHLVNDFLNQCLNEVLSYKPRLVVFTSTFHQHVAALSLAKRIKAQAPDVFIEFGGANCQGIMAIENIRQFPFIDAIMSGEGDQGFPEFVRRVLENKPVADLQGVYTRDNIESASNHLNINAPTLHNVDALPFPDYDDYFLEWETVRPHLNDSYQPRLLFETSRGCWWGERQHCTFCGLNGTEMAYRSKSATRALDELVYLADKYPGYSVSVVDNILDMKYFKDLIPELAERQLNLELFYEVKANLRKEQIRLLRDAGITMIQPGIESFSNHVLEIMRKGVKGLQNIQLLKWCKEFGVTPFWNLLWGFPGETPEDYARMAEIVPLLTHLKPPESATTIRVDRFSPNFDHPEQFGFAEIIPYPAYHYIYPFPPEVVANLAYYFTFKYRQPQDVESYTKVIREQVAVWKAASETSALYSIDKGTNLQIWDLRPVAKQFLVNLTEPQRTLYLACDAIRSMNSLRQVAKEQLNQEISVPEIEEILQPLIEGGLMLREDNSLLSLAVPFKEEPNP</sequence>
<dbReference type="Proteomes" id="UP000753908">
    <property type="component" value="Unassembled WGS sequence"/>
</dbReference>
<dbReference type="SUPFAM" id="SSF102114">
    <property type="entry name" value="Radical SAM enzymes"/>
    <property type="match status" value="1"/>
</dbReference>
<dbReference type="SFLD" id="SFLDG01082">
    <property type="entry name" value="B12-binding_domain_containing"/>
    <property type="match status" value="1"/>
</dbReference>
<keyword evidence="5" id="KW-0411">Iron-sulfur</keyword>
<dbReference type="InterPro" id="IPR058240">
    <property type="entry name" value="rSAM_sf"/>
</dbReference>
<evidence type="ECO:0000313" key="8">
    <source>
        <dbReference type="EMBL" id="MBW4546058.1"/>
    </source>
</evidence>
<name>A0A951UA28_9CYAN</name>